<accession>A0A8H6SFZ6</accession>
<dbReference type="AlphaFoldDB" id="A0A8H6SFZ6"/>
<evidence type="ECO:0000313" key="1">
    <source>
        <dbReference type="EMBL" id="KAF7298858.1"/>
    </source>
</evidence>
<dbReference type="RefSeq" id="XP_037218246.1">
    <property type="nucleotide sequence ID" value="XM_037365004.1"/>
</dbReference>
<keyword evidence="2" id="KW-1185">Reference proteome</keyword>
<dbReference type="Proteomes" id="UP000636479">
    <property type="component" value="Unassembled WGS sequence"/>
</dbReference>
<proteinExistence type="predicted"/>
<dbReference type="OrthoDB" id="2817141at2759"/>
<dbReference type="EMBL" id="JACAZF010000007">
    <property type="protein sequence ID" value="KAF7298858.1"/>
    <property type="molecule type" value="Genomic_DNA"/>
</dbReference>
<organism evidence="1 2">
    <name type="scientific">Mycena indigotica</name>
    <dbReference type="NCBI Taxonomy" id="2126181"/>
    <lineage>
        <taxon>Eukaryota</taxon>
        <taxon>Fungi</taxon>
        <taxon>Dikarya</taxon>
        <taxon>Basidiomycota</taxon>
        <taxon>Agaricomycotina</taxon>
        <taxon>Agaricomycetes</taxon>
        <taxon>Agaricomycetidae</taxon>
        <taxon>Agaricales</taxon>
        <taxon>Marasmiineae</taxon>
        <taxon>Mycenaceae</taxon>
        <taxon>Mycena</taxon>
    </lineage>
</organism>
<reference evidence="1" key="1">
    <citation type="submission" date="2020-05" db="EMBL/GenBank/DDBJ databases">
        <title>Mycena genomes resolve the evolution of fungal bioluminescence.</title>
        <authorList>
            <person name="Tsai I.J."/>
        </authorList>
    </citation>
    <scope>NUCLEOTIDE SEQUENCE</scope>
    <source>
        <strain evidence="1">171206Taipei</strain>
    </source>
</reference>
<dbReference type="GeneID" id="59347520"/>
<gene>
    <name evidence="1" type="ORF">MIND_00833600</name>
</gene>
<sequence length="346" mass="39434">MSHQIRLTFEDGPSFIANKSAIPHLGRFASLPSQSREIYIRHNSLYKNRLGDKRRCQTTLDKVPLWAKDGDEFEPLYAKARGGKPDGQFYLRLFPNIDRIQTNKAEEAMDMIKRVIRDAEFHSDHLHHMGGKIVPKHYGLWWMDTGHWAGRVLFSIVQWCGISFSEILLRGHATTLNRIAVGRIYELLHDQGIIHSGWMHPFDQVLFDGTSISALRSASVRCYIVNFSQATAGHSCGRRLPILPLGPSSISQEDIGCEEIVGMLCMLDFQGGRNDCVPETTPESAVEWHRKYMEQHPDTNNALALIAQREKFYPTWPKLYFSGYTLLDPGSEYPQVSFIEDAQLKS</sequence>
<protein>
    <submittedName>
        <fullName evidence="1">Uncharacterized protein</fullName>
    </submittedName>
</protein>
<evidence type="ECO:0000313" key="2">
    <source>
        <dbReference type="Proteomes" id="UP000636479"/>
    </source>
</evidence>
<name>A0A8H6SFZ6_9AGAR</name>
<comment type="caution">
    <text evidence="1">The sequence shown here is derived from an EMBL/GenBank/DDBJ whole genome shotgun (WGS) entry which is preliminary data.</text>
</comment>